<dbReference type="RefSeq" id="WP_108622534.1">
    <property type="nucleotide sequence ID" value="NZ_CP028901.1"/>
</dbReference>
<gene>
    <name evidence="2" type="ORF">DBV39_16875</name>
</gene>
<keyword evidence="3" id="KW-1185">Reference proteome</keyword>
<proteinExistence type="predicted"/>
<organism evidence="2 3">
    <name type="scientific">Orrella marina</name>
    <dbReference type="NCBI Taxonomy" id="2163011"/>
    <lineage>
        <taxon>Bacteria</taxon>
        <taxon>Pseudomonadati</taxon>
        <taxon>Pseudomonadota</taxon>
        <taxon>Betaproteobacteria</taxon>
        <taxon>Burkholderiales</taxon>
        <taxon>Alcaligenaceae</taxon>
        <taxon>Orrella</taxon>
    </lineage>
</organism>
<dbReference type="EMBL" id="CP028901">
    <property type="protein sequence ID" value="AWB35124.1"/>
    <property type="molecule type" value="Genomic_DNA"/>
</dbReference>
<accession>A0A2R4XMX4</accession>
<feature type="region of interest" description="Disordered" evidence="1">
    <location>
        <begin position="283"/>
        <end position="306"/>
    </location>
</feature>
<evidence type="ECO:0000313" key="2">
    <source>
        <dbReference type="EMBL" id="AWB35124.1"/>
    </source>
</evidence>
<name>A0A2R4XMX4_9BURK</name>
<evidence type="ECO:0000256" key="1">
    <source>
        <dbReference type="SAM" id="MobiDB-lite"/>
    </source>
</evidence>
<dbReference type="Proteomes" id="UP000244571">
    <property type="component" value="Chromosome"/>
</dbReference>
<sequence length="405" mass="45419">MSQEESAVDSLWEFVPLSEYRLPVAPAQSVASDLWKTVKRVFVRDQDPLTEPLQKERELHGLSQVQLAHLVPSLEWDHASAALEAQLRDWVADSDAPFNVRCLITPPYVDRANMLRQWAQRHDAQVLQAPDLEMVLQARSMVWPLADGHLWVIPDLERYFLRHSHGLGMVRDLLNHACAQHGKKILLGCDSWSWSYLRRVCRAPIVGALTLQAFDAGRLERLFCGMAEVDAGSRLCFLNAQNGHNIITVPDGSEGSRVELEHLAAHCRGNVGTAVNYWRESLRSTEQAPGPGSREDPDSDPDSGQLADSTHRIWVSSLLPDVTLPSGKDEDAFLLMHALLLHGGLDLAGLMQTLPMSPNRVEALVERMHQMGLLEERKAVWFIRSIAYAAVRDVLVSHNYLSDDF</sequence>
<reference evidence="2 3" key="1">
    <citation type="submission" date="2018-04" db="EMBL/GenBank/DDBJ databases">
        <title>Bordetella sp. HZ20 isolated from seawater.</title>
        <authorList>
            <person name="Sun C."/>
        </authorList>
    </citation>
    <scope>NUCLEOTIDE SEQUENCE [LARGE SCALE GENOMIC DNA]</scope>
    <source>
        <strain evidence="2 3">HZ20</strain>
    </source>
</reference>
<dbReference type="AlphaFoldDB" id="A0A2R4XMX4"/>
<dbReference type="KEGG" id="boz:DBV39_16875"/>
<protein>
    <submittedName>
        <fullName evidence="2">Uncharacterized protein</fullName>
    </submittedName>
</protein>
<evidence type="ECO:0000313" key="3">
    <source>
        <dbReference type="Proteomes" id="UP000244571"/>
    </source>
</evidence>
<dbReference type="OrthoDB" id="258935at2"/>